<dbReference type="Proteomes" id="UP000886070">
    <property type="component" value="Unassembled WGS sequence"/>
</dbReference>
<reference evidence="1" key="1">
    <citation type="journal article" date="2020" name="mSystems">
        <title>Genome- and Community-Level Interaction Insights into Carbon Utilization and Element Cycling Functions of Hydrothermarchaeota in Hydrothermal Sediment.</title>
        <authorList>
            <person name="Zhou Z."/>
            <person name="Liu Y."/>
            <person name="Xu W."/>
            <person name="Pan J."/>
            <person name="Luo Z.H."/>
            <person name="Li M."/>
        </authorList>
    </citation>
    <scope>NUCLEOTIDE SEQUENCE [LARGE SCALE GENOMIC DNA]</scope>
    <source>
        <strain evidence="1">HyVt-92</strain>
    </source>
</reference>
<protein>
    <submittedName>
        <fullName evidence="1">Uncharacterized protein</fullName>
    </submittedName>
</protein>
<dbReference type="EMBL" id="DRTT01000029">
    <property type="protein sequence ID" value="HHF98053.1"/>
    <property type="molecule type" value="Genomic_DNA"/>
</dbReference>
<evidence type="ECO:0000313" key="1">
    <source>
        <dbReference type="EMBL" id="HHF98053.1"/>
    </source>
</evidence>
<comment type="caution">
    <text evidence="1">The sequence shown here is derived from an EMBL/GenBank/DDBJ whole genome shotgun (WGS) entry which is preliminary data.</text>
</comment>
<gene>
    <name evidence="1" type="ORF">ENL39_01005</name>
</gene>
<sequence>MEVRRFGIEKELSGVRLCVVVETDVEIKFDIPVHREVVKGLNKEEEEKLEGKKDFSKLYLIAEGIDSIELAKRAHAEILSILEAVEHGEDVKEAEISDVIEYLKMCSIDYHKRQERENEENA</sequence>
<accession>A0A7V5HY63</accession>
<name>A0A7V5HY63_UNCAE</name>
<proteinExistence type="predicted"/>
<organism evidence="1">
    <name type="scientific">Aerophobetes bacterium</name>
    <dbReference type="NCBI Taxonomy" id="2030807"/>
    <lineage>
        <taxon>Bacteria</taxon>
        <taxon>Candidatus Aerophobota</taxon>
    </lineage>
</organism>
<dbReference type="AlphaFoldDB" id="A0A7V5HY63"/>